<evidence type="ECO:0000256" key="1">
    <source>
        <dbReference type="ARBA" id="ARBA00011986"/>
    </source>
</evidence>
<dbReference type="GO" id="GO:0003924">
    <property type="term" value="F:GTPase activity"/>
    <property type="evidence" value="ECO:0007669"/>
    <property type="project" value="InterPro"/>
</dbReference>
<dbReference type="GO" id="GO:0005829">
    <property type="term" value="C:cytosol"/>
    <property type="evidence" value="ECO:0007669"/>
    <property type="project" value="TreeGrafter"/>
</dbReference>
<evidence type="ECO:0000259" key="9">
    <source>
        <dbReference type="PROSITE" id="PS51722"/>
    </source>
</evidence>
<dbReference type="CDD" id="cd01888">
    <property type="entry name" value="eIF2_gamma"/>
    <property type="match status" value="1"/>
</dbReference>
<evidence type="ECO:0000256" key="2">
    <source>
        <dbReference type="ARBA" id="ARBA00022540"/>
    </source>
</evidence>
<dbReference type="NCBIfam" id="NF003077">
    <property type="entry name" value="PRK04000.1"/>
    <property type="match status" value="1"/>
</dbReference>
<dbReference type="Proteomes" id="UP000002872">
    <property type="component" value="Unassembled WGS sequence"/>
</dbReference>
<dbReference type="CDD" id="cd03688">
    <property type="entry name" value="eIF2_gamma_II"/>
    <property type="match status" value="1"/>
</dbReference>
<dbReference type="HOGENOM" id="CLU_027154_0_1_1"/>
<dbReference type="InParanoid" id="I3EHC6"/>
<organism evidence="10 11">
    <name type="scientific">Nematocida parisii (strain ERTm3)</name>
    <name type="common">Nematode killer fungus</name>
    <dbReference type="NCBI Taxonomy" id="935791"/>
    <lineage>
        <taxon>Eukaryota</taxon>
        <taxon>Fungi</taxon>
        <taxon>Fungi incertae sedis</taxon>
        <taxon>Microsporidia</taxon>
        <taxon>Nematocida</taxon>
    </lineage>
</organism>
<evidence type="ECO:0000256" key="6">
    <source>
        <dbReference type="ARBA" id="ARBA00023134"/>
    </source>
</evidence>
<evidence type="ECO:0000313" key="10">
    <source>
        <dbReference type="EMBL" id="EIJ88623.1"/>
    </source>
</evidence>
<dbReference type="Gene3D" id="3.40.50.300">
    <property type="entry name" value="P-loop containing nucleotide triphosphate hydrolases"/>
    <property type="match status" value="1"/>
</dbReference>
<dbReference type="PROSITE" id="PS51722">
    <property type="entry name" value="G_TR_2"/>
    <property type="match status" value="1"/>
</dbReference>
<dbReference type="EC" id="3.6.5.3" evidence="1"/>
<name>I3EHC6_NEMP3</name>
<accession>I3EHC6</accession>
<dbReference type="SUPFAM" id="SSF52540">
    <property type="entry name" value="P-loop containing nucleoside triphosphate hydrolases"/>
    <property type="match status" value="1"/>
</dbReference>
<keyword evidence="2 10" id="KW-0396">Initiation factor</keyword>
<dbReference type="GO" id="GO:0005525">
    <property type="term" value="F:GTP binding"/>
    <property type="evidence" value="ECO:0007669"/>
    <property type="project" value="UniProtKB-KW"/>
</dbReference>
<dbReference type="GO" id="GO:0005850">
    <property type="term" value="C:eukaryotic translation initiation factor 2 complex"/>
    <property type="evidence" value="ECO:0007669"/>
    <property type="project" value="TreeGrafter"/>
</dbReference>
<evidence type="ECO:0000256" key="8">
    <source>
        <dbReference type="ARBA" id="ARBA00074422"/>
    </source>
</evidence>
<dbReference type="InterPro" id="IPR050543">
    <property type="entry name" value="eIF2G"/>
</dbReference>
<dbReference type="OMA" id="NIGMVGH"/>
<keyword evidence="4" id="KW-0378">Hydrolase</keyword>
<dbReference type="InterPro" id="IPR000795">
    <property type="entry name" value="T_Tr_GTP-bd_dom"/>
</dbReference>
<proteinExistence type="predicted"/>
<keyword evidence="3" id="KW-0547">Nucleotide-binding</keyword>
<dbReference type="AlphaFoldDB" id="I3EHC6"/>
<comment type="catalytic activity">
    <reaction evidence="7">
        <text>GTP + H2O = GDP + phosphate + H(+)</text>
        <dbReference type="Rhea" id="RHEA:19669"/>
        <dbReference type="ChEBI" id="CHEBI:15377"/>
        <dbReference type="ChEBI" id="CHEBI:15378"/>
        <dbReference type="ChEBI" id="CHEBI:37565"/>
        <dbReference type="ChEBI" id="CHEBI:43474"/>
        <dbReference type="ChEBI" id="CHEBI:58189"/>
        <dbReference type="EC" id="3.6.5.3"/>
    </reaction>
</comment>
<dbReference type="Gene3D" id="2.40.30.10">
    <property type="entry name" value="Translation factors"/>
    <property type="match status" value="2"/>
</dbReference>
<dbReference type="GO" id="GO:0001731">
    <property type="term" value="P:formation of translation preinitiation complex"/>
    <property type="evidence" value="ECO:0007669"/>
    <property type="project" value="TreeGrafter"/>
</dbReference>
<protein>
    <recommendedName>
        <fullName evidence="8">Eukaryotic translation initiation factor 2 subunit gamma</fullName>
        <ecNumber evidence="1">3.6.5.3</ecNumber>
    </recommendedName>
</protein>
<dbReference type="InterPro" id="IPR015256">
    <property type="entry name" value="eIF2g_C"/>
</dbReference>
<keyword evidence="6" id="KW-0342">GTP-binding</keyword>
<dbReference type="FunFam" id="3.40.50.300:FF:000065">
    <property type="entry name" value="Eukaryotic translation initiation factor 2 subunit gamma"/>
    <property type="match status" value="1"/>
</dbReference>
<evidence type="ECO:0000256" key="3">
    <source>
        <dbReference type="ARBA" id="ARBA00022741"/>
    </source>
</evidence>
<dbReference type="FunCoup" id="I3EHC6">
    <property type="interactions" value="221"/>
</dbReference>
<keyword evidence="5" id="KW-0648">Protein biosynthesis</keyword>
<keyword evidence="11" id="KW-1185">Reference proteome</keyword>
<evidence type="ECO:0000313" key="11">
    <source>
        <dbReference type="Proteomes" id="UP000002872"/>
    </source>
</evidence>
<dbReference type="InterPro" id="IPR027417">
    <property type="entry name" value="P-loop_NTPase"/>
</dbReference>
<dbReference type="OrthoDB" id="1045173at2759"/>
<gene>
    <name evidence="10" type="ORF">NEQG_01313</name>
</gene>
<evidence type="ECO:0000256" key="4">
    <source>
        <dbReference type="ARBA" id="ARBA00022801"/>
    </source>
</evidence>
<dbReference type="PRINTS" id="PR00315">
    <property type="entry name" value="ELONGATNFCT"/>
</dbReference>
<dbReference type="VEuPathDB" id="MicrosporidiaDB:NEQG_01313"/>
<dbReference type="InterPro" id="IPR009000">
    <property type="entry name" value="Transl_B-barrel_sf"/>
</dbReference>
<dbReference type="InterPro" id="IPR044127">
    <property type="entry name" value="eIF2g_dom_2"/>
</dbReference>
<dbReference type="GO" id="GO:0003743">
    <property type="term" value="F:translation initiation factor activity"/>
    <property type="evidence" value="ECO:0007669"/>
    <property type="project" value="UniProtKB-KW"/>
</dbReference>
<dbReference type="PANTHER" id="PTHR42854:SF3">
    <property type="entry name" value="EUKARYOTIC TRANSLATION INITIATION FACTOR 2 SUBUNIT 3-RELATED"/>
    <property type="match status" value="1"/>
</dbReference>
<dbReference type="STRING" id="935791.I3EHC6"/>
<dbReference type="FunFam" id="2.40.30.10:FF:000009">
    <property type="entry name" value="Eukaryotic translation initiation factor 2 subunit gamma"/>
    <property type="match status" value="1"/>
</dbReference>
<evidence type="ECO:0000256" key="5">
    <source>
        <dbReference type="ARBA" id="ARBA00022917"/>
    </source>
</evidence>
<feature type="domain" description="Tr-type G" evidence="9">
    <location>
        <begin position="22"/>
        <end position="230"/>
    </location>
</feature>
<dbReference type="Pfam" id="PF09173">
    <property type="entry name" value="eIF2_C"/>
    <property type="match status" value="1"/>
</dbReference>
<dbReference type="Pfam" id="PF00009">
    <property type="entry name" value="GTP_EFTU"/>
    <property type="match status" value="1"/>
</dbReference>
<reference evidence="10" key="1">
    <citation type="submission" date="2011-01" db="EMBL/GenBank/DDBJ databases">
        <title>The Genome Sequence of Nematocida parisii strain ERTm3.</title>
        <authorList>
            <consortium name="The Broad Institute Genome Sequencing Platform"/>
            <consortium name="The Broad Institute Genome Sequencing Center for Infectious Disease"/>
            <person name="Cuomo C."/>
            <person name="Troemel E."/>
            <person name="Young S.K."/>
            <person name="Zeng Q."/>
            <person name="Gargeya S."/>
            <person name="Fitzgerald M."/>
            <person name="Haas B."/>
            <person name="Abouelleil A."/>
            <person name="Alvarado L."/>
            <person name="Arachchi H.M."/>
            <person name="Berlin A."/>
            <person name="Chapman S.B."/>
            <person name="Gearin G."/>
            <person name="Goldberg J."/>
            <person name="Griggs A."/>
            <person name="Gujja S."/>
            <person name="Hansen M."/>
            <person name="Heiman D."/>
            <person name="Howarth C."/>
            <person name="Larimer J."/>
            <person name="Lui A."/>
            <person name="MacDonald P.J.P."/>
            <person name="McCowen C."/>
            <person name="Montmayeur A."/>
            <person name="Murphy C."/>
            <person name="Neiman D."/>
            <person name="Pearson M."/>
            <person name="Priest M."/>
            <person name="Roberts A."/>
            <person name="Saif S."/>
            <person name="Shea T."/>
            <person name="Sisk P."/>
            <person name="Stolte C."/>
            <person name="Sykes S."/>
            <person name="Wortman J."/>
            <person name="Nusbaum C."/>
            <person name="Birren B."/>
        </authorList>
    </citation>
    <scope>NUCLEOTIDE SEQUENCE</scope>
    <source>
        <strain evidence="10">ERTm3</strain>
    </source>
</reference>
<dbReference type="EMBL" id="GL870878">
    <property type="protein sequence ID" value="EIJ88623.1"/>
    <property type="molecule type" value="Genomic_DNA"/>
</dbReference>
<dbReference type="InterPro" id="IPR044128">
    <property type="entry name" value="eIF2g_GTP-bd"/>
</dbReference>
<evidence type="ECO:0000256" key="7">
    <source>
        <dbReference type="ARBA" id="ARBA00048107"/>
    </source>
</evidence>
<dbReference type="PANTHER" id="PTHR42854">
    <property type="entry name" value="EUKARYOTIC TRANSLATION INITIATION FACTOR 2 SUBUNIT 3 FAMILY MEMBER"/>
    <property type="match status" value="1"/>
</dbReference>
<dbReference type="GO" id="GO:0000049">
    <property type="term" value="F:tRNA binding"/>
    <property type="evidence" value="ECO:0007669"/>
    <property type="project" value="InterPro"/>
</dbReference>
<sequence>MQTTVIEGIELGPISQDIMKNQATVNIGMIGHVAHGKSTIVRAISGVKTVRFKSELERNITIKLGYANAKIYKCTGGICKRPECYISTSSTQKPPKSCKTKNCTGTITLERHVSFVDCPGHEVLMDTMLTGAAIMDAAILIIAANEQCPQPQTIEHLNAIDVVDLNRVIILQNKIDLLSREQALENHDQIEDFIKDSTVSQAPIIPTSAQIGCNLDAILDYIVNYIPVPQREYDRPPQVQVIRSFDINKPGCKPSDYKGGVIGGCLTSGYIQAGEELEIRPGVLEKVKGKLVCKPVRTKIVSLFAESNVLKVAVPGGLVGIGTELDPFFCRGDKLVGQVLGRPGTLPEVYRELSITYHLFEKLTAQMPALGKPLAIKEQLLINIGSSSSRIQITAASKDTAHSF</sequence>
<dbReference type="SUPFAM" id="SSF50447">
    <property type="entry name" value="Translation proteins"/>
    <property type="match status" value="1"/>
</dbReference>